<dbReference type="CDD" id="cd01948">
    <property type="entry name" value="EAL"/>
    <property type="match status" value="1"/>
</dbReference>
<dbReference type="RefSeq" id="WP_274111899.1">
    <property type="nucleotide sequence ID" value="NZ_JAPCKI010000008.1"/>
</dbReference>
<feature type="transmembrane region" description="Helical" evidence="2">
    <location>
        <begin position="118"/>
        <end position="136"/>
    </location>
</feature>
<feature type="domain" description="EAL" evidence="3">
    <location>
        <begin position="275"/>
        <end position="528"/>
    </location>
</feature>
<dbReference type="PANTHER" id="PTHR33121">
    <property type="entry name" value="CYCLIC DI-GMP PHOSPHODIESTERASE PDEF"/>
    <property type="match status" value="1"/>
</dbReference>
<dbReference type="EMBL" id="JAPCKI010000008">
    <property type="protein sequence ID" value="MDD2178859.1"/>
    <property type="molecule type" value="Genomic_DNA"/>
</dbReference>
<name>A0ABT5RYU4_9BURK</name>
<evidence type="ECO:0000256" key="2">
    <source>
        <dbReference type="SAM" id="Phobius"/>
    </source>
</evidence>
<dbReference type="InterPro" id="IPR035919">
    <property type="entry name" value="EAL_sf"/>
</dbReference>
<keyword evidence="2" id="KW-1133">Transmembrane helix</keyword>
<dbReference type="SUPFAM" id="SSF141868">
    <property type="entry name" value="EAL domain-like"/>
    <property type="match status" value="1"/>
</dbReference>
<protein>
    <submittedName>
        <fullName evidence="4">EAL domain-containing protein</fullName>
    </submittedName>
</protein>
<keyword evidence="2" id="KW-0812">Transmembrane</keyword>
<keyword evidence="5" id="KW-1185">Reference proteome</keyword>
<evidence type="ECO:0000256" key="1">
    <source>
        <dbReference type="SAM" id="MobiDB-lite"/>
    </source>
</evidence>
<gene>
    <name evidence="4" type="ORF">OIN59_15580</name>
</gene>
<dbReference type="Proteomes" id="UP001148932">
    <property type="component" value="Unassembled WGS sequence"/>
</dbReference>
<proteinExistence type="predicted"/>
<dbReference type="PANTHER" id="PTHR33121:SF70">
    <property type="entry name" value="SIGNALING PROTEIN YKOW"/>
    <property type="match status" value="1"/>
</dbReference>
<dbReference type="InterPro" id="IPR001633">
    <property type="entry name" value="EAL_dom"/>
</dbReference>
<feature type="compositionally biased region" description="Polar residues" evidence="1">
    <location>
        <begin position="545"/>
        <end position="556"/>
    </location>
</feature>
<accession>A0ABT5RYU4</accession>
<feature type="transmembrane region" description="Helical" evidence="2">
    <location>
        <begin position="148"/>
        <end position="168"/>
    </location>
</feature>
<feature type="transmembrane region" description="Helical" evidence="2">
    <location>
        <begin position="60"/>
        <end position="79"/>
    </location>
</feature>
<organism evidence="4 5">
    <name type="scientific">Acidovorax benzenivorans</name>
    <dbReference type="NCBI Taxonomy" id="2987520"/>
    <lineage>
        <taxon>Bacteria</taxon>
        <taxon>Pseudomonadati</taxon>
        <taxon>Pseudomonadota</taxon>
        <taxon>Betaproteobacteria</taxon>
        <taxon>Burkholderiales</taxon>
        <taxon>Comamonadaceae</taxon>
        <taxon>Acidovorax</taxon>
    </lineage>
</organism>
<evidence type="ECO:0000313" key="5">
    <source>
        <dbReference type="Proteomes" id="UP001148932"/>
    </source>
</evidence>
<feature type="region of interest" description="Disordered" evidence="1">
    <location>
        <begin position="541"/>
        <end position="567"/>
    </location>
</feature>
<feature type="transmembrane region" description="Helical" evidence="2">
    <location>
        <begin position="221"/>
        <end position="240"/>
    </location>
</feature>
<sequence length="567" mass="61657">MVSIWQGAMQVFVVGFPPLLQSLLFWVFAALVVHVCQQLVEHTAYSVDPSSRRISASHAALCIGSIVWALDVVGLFMYAELSHHVLKLVPALSGLVIMVVSARLTIPTLSTSASKRRIALTSAWLALGALAGHFTITSSHVQSFAQINGLAIVLSLGIATGISCYCAIRHRAAKLSVLTPRYRSQTWADKLLCGGAILVLHWLLVNTFAMHLGDFDGATDGTALLFIVLVFAMAVALEHLSNLRSDAGRQQLLRRGLSMMRTSAVAPNAHSDIQQSLIADHLDRLLHPDNLALHFQPIIHTQRNELQLEALLRLTDTTLGRINPETFLLVCELQGKTAEVDRMILCNALDNLHTWRTQGLDAVTISVNVAPVTLMHESFAPWLGLQLAQRALPPRALKLEMTEHAIIALGPQMVAAIRALSTLGVAVLMDDFGAGYSSLGMLAELPIAGIKCDRLFVRQLPQDRRRQKLLRHISALARDLGLSVVVEGVETPDELRALAAAGLHHIQGYLFSHPIAAPDVPTWYHTQLQPQREALLALLPPTGNGRASDTDTSFMPTQPGLPWAPGA</sequence>
<comment type="caution">
    <text evidence="4">The sequence shown here is derived from an EMBL/GenBank/DDBJ whole genome shotgun (WGS) entry which is preliminary data.</text>
</comment>
<reference evidence="4" key="1">
    <citation type="submission" date="2022-10" db="EMBL/GenBank/DDBJ databases">
        <title>Description of microaerobic benzene degrading bacteria.</title>
        <authorList>
            <person name="Bedics A."/>
            <person name="Tancsics A."/>
            <person name="Banerjee S."/>
        </authorList>
    </citation>
    <scope>NUCLEOTIDE SEQUENCE</scope>
    <source>
        <strain evidence="4">D2M1</strain>
    </source>
</reference>
<feature type="transmembrane region" description="Helical" evidence="2">
    <location>
        <begin position="189"/>
        <end position="209"/>
    </location>
</feature>
<evidence type="ECO:0000313" key="4">
    <source>
        <dbReference type="EMBL" id="MDD2178859.1"/>
    </source>
</evidence>
<dbReference type="InterPro" id="IPR050706">
    <property type="entry name" value="Cyclic-di-GMP_PDE-like"/>
</dbReference>
<dbReference type="Pfam" id="PF00563">
    <property type="entry name" value="EAL"/>
    <property type="match status" value="1"/>
</dbReference>
<dbReference type="Gene3D" id="3.20.20.450">
    <property type="entry name" value="EAL domain"/>
    <property type="match status" value="1"/>
</dbReference>
<dbReference type="SMART" id="SM00052">
    <property type="entry name" value="EAL"/>
    <property type="match status" value="1"/>
</dbReference>
<keyword evidence="2" id="KW-0472">Membrane</keyword>
<feature type="transmembrane region" description="Helical" evidence="2">
    <location>
        <begin position="20"/>
        <end position="40"/>
    </location>
</feature>
<feature type="transmembrane region" description="Helical" evidence="2">
    <location>
        <begin position="85"/>
        <end position="106"/>
    </location>
</feature>
<dbReference type="PROSITE" id="PS50883">
    <property type="entry name" value="EAL"/>
    <property type="match status" value="1"/>
</dbReference>
<evidence type="ECO:0000259" key="3">
    <source>
        <dbReference type="PROSITE" id="PS50883"/>
    </source>
</evidence>